<dbReference type="STRING" id="2754.EH55_02450"/>
<dbReference type="SUPFAM" id="SSF46689">
    <property type="entry name" value="Homeodomain-like"/>
    <property type="match status" value="1"/>
</dbReference>
<dbReference type="PATRIC" id="fig|2754.20.peg.640"/>
<dbReference type="AlphaFoldDB" id="A0A073IQL6"/>
<keyword evidence="2" id="KW-0238">DNA-binding</keyword>
<accession>A0A073IQL6</accession>
<feature type="domain" description="HTH rpiR-type" evidence="4">
    <location>
        <begin position="1"/>
        <end position="76"/>
    </location>
</feature>
<evidence type="ECO:0000256" key="3">
    <source>
        <dbReference type="ARBA" id="ARBA00023163"/>
    </source>
</evidence>
<keyword evidence="7" id="KW-1185">Reference proteome</keyword>
<dbReference type="GO" id="GO:0003677">
    <property type="term" value="F:DNA binding"/>
    <property type="evidence" value="ECO:0007669"/>
    <property type="project" value="UniProtKB-KW"/>
</dbReference>
<evidence type="ECO:0000259" key="4">
    <source>
        <dbReference type="PROSITE" id="PS51071"/>
    </source>
</evidence>
<dbReference type="SUPFAM" id="SSF53697">
    <property type="entry name" value="SIS domain"/>
    <property type="match status" value="1"/>
</dbReference>
<proteinExistence type="predicted"/>
<dbReference type="InterPro" id="IPR047640">
    <property type="entry name" value="RpiR-like"/>
</dbReference>
<evidence type="ECO:0008006" key="8">
    <source>
        <dbReference type="Google" id="ProtNLM"/>
    </source>
</evidence>
<dbReference type="PANTHER" id="PTHR30514:SF18">
    <property type="entry name" value="RPIR-FAMILY TRANSCRIPTIONAL REGULATOR"/>
    <property type="match status" value="1"/>
</dbReference>
<dbReference type="InterPro" id="IPR036388">
    <property type="entry name" value="WH-like_DNA-bd_sf"/>
</dbReference>
<dbReference type="InterPro" id="IPR046348">
    <property type="entry name" value="SIS_dom_sf"/>
</dbReference>
<organism evidence="6 7">
    <name type="scientific">Synergistes jonesii</name>
    <dbReference type="NCBI Taxonomy" id="2754"/>
    <lineage>
        <taxon>Bacteria</taxon>
        <taxon>Thermotogati</taxon>
        <taxon>Synergistota</taxon>
        <taxon>Synergistia</taxon>
        <taxon>Synergistales</taxon>
        <taxon>Synergistaceae</taxon>
        <taxon>Synergistes</taxon>
    </lineage>
</organism>
<dbReference type="RefSeq" id="WP_037975319.1">
    <property type="nucleotide sequence ID" value="NZ_JMKI01000021.1"/>
</dbReference>
<reference evidence="6 7" key="1">
    <citation type="submission" date="2014-04" db="EMBL/GenBank/DDBJ databases">
        <title>Draft Genome Sequence of Synergistes jonesii.</title>
        <authorList>
            <person name="Coil D.A."/>
            <person name="Eisen J.A."/>
            <person name="Holland-Moritz H.E."/>
        </authorList>
    </citation>
    <scope>NUCLEOTIDE SEQUENCE [LARGE SCALE GENOMIC DNA]</scope>
    <source>
        <strain evidence="6 7">78-1</strain>
    </source>
</reference>
<dbReference type="PANTHER" id="PTHR30514">
    <property type="entry name" value="GLUCOKINASE"/>
    <property type="match status" value="1"/>
</dbReference>
<dbReference type="InterPro" id="IPR035472">
    <property type="entry name" value="RpiR-like_SIS"/>
</dbReference>
<dbReference type="PROSITE" id="PS51464">
    <property type="entry name" value="SIS"/>
    <property type="match status" value="1"/>
</dbReference>
<dbReference type="GO" id="GO:1901135">
    <property type="term" value="P:carbohydrate derivative metabolic process"/>
    <property type="evidence" value="ECO:0007669"/>
    <property type="project" value="InterPro"/>
</dbReference>
<keyword evidence="1" id="KW-0805">Transcription regulation</keyword>
<keyword evidence="3" id="KW-0804">Transcription</keyword>
<feature type="domain" description="SIS" evidence="5">
    <location>
        <begin position="124"/>
        <end position="259"/>
    </location>
</feature>
<dbReference type="GO" id="GO:0003700">
    <property type="term" value="F:DNA-binding transcription factor activity"/>
    <property type="evidence" value="ECO:0007669"/>
    <property type="project" value="InterPro"/>
</dbReference>
<evidence type="ECO:0000313" key="7">
    <source>
        <dbReference type="Proteomes" id="UP000027665"/>
    </source>
</evidence>
<gene>
    <name evidence="6" type="ORF">EH55_02450</name>
</gene>
<dbReference type="OrthoDB" id="2930at2"/>
<evidence type="ECO:0000259" key="5">
    <source>
        <dbReference type="PROSITE" id="PS51464"/>
    </source>
</evidence>
<sequence length="279" mass="31349">MSWQKINENLDNLPSAQKNVASYMLMNKEKSIFMTAAELGHNSGSSEASAIRLATTLGYANFPDFIKSLQLEAQEQLTTMERLQHHKLIPYKGGYVANIIARDLELTKNALSVDNGNDVAIKRMAAEICEADAVYLIGLRSARCLVFYMEYYLSWFFPKIFIPSYDNFGNYITAAPKSSLIIGISFPRYTRQTVECLAFAKSSGFKTAAITDSMRSPLLKEADIYVTAPCSHIAHIDSLLIPIGLINALLIEVAEHLGPKTLHRLEELEDIWKEMDTYY</sequence>
<evidence type="ECO:0000313" key="6">
    <source>
        <dbReference type="EMBL" id="KEJ92638.1"/>
    </source>
</evidence>
<dbReference type="Gene3D" id="3.40.50.10490">
    <property type="entry name" value="Glucose-6-phosphate isomerase like protein, domain 1"/>
    <property type="match status" value="1"/>
</dbReference>
<protein>
    <recommendedName>
        <fullName evidence="8">RpiR family transcriptional regulator</fullName>
    </recommendedName>
</protein>
<dbReference type="Pfam" id="PF01418">
    <property type="entry name" value="HTH_6"/>
    <property type="match status" value="1"/>
</dbReference>
<dbReference type="EMBL" id="JMKI01000021">
    <property type="protein sequence ID" value="KEJ92638.1"/>
    <property type="molecule type" value="Genomic_DNA"/>
</dbReference>
<dbReference type="GO" id="GO:0097367">
    <property type="term" value="F:carbohydrate derivative binding"/>
    <property type="evidence" value="ECO:0007669"/>
    <property type="project" value="InterPro"/>
</dbReference>
<dbReference type="PROSITE" id="PS51071">
    <property type="entry name" value="HTH_RPIR"/>
    <property type="match status" value="1"/>
</dbReference>
<dbReference type="Pfam" id="PF01380">
    <property type="entry name" value="SIS"/>
    <property type="match status" value="1"/>
</dbReference>
<dbReference type="CDD" id="cd05013">
    <property type="entry name" value="SIS_RpiR"/>
    <property type="match status" value="1"/>
</dbReference>
<name>A0A073IQL6_9BACT</name>
<dbReference type="Proteomes" id="UP000027665">
    <property type="component" value="Unassembled WGS sequence"/>
</dbReference>
<dbReference type="InterPro" id="IPR001347">
    <property type="entry name" value="SIS_dom"/>
</dbReference>
<comment type="caution">
    <text evidence="6">The sequence shown here is derived from an EMBL/GenBank/DDBJ whole genome shotgun (WGS) entry which is preliminary data.</text>
</comment>
<dbReference type="Gene3D" id="1.10.10.10">
    <property type="entry name" value="Winged helix-like DNA-binding domain superfamily/Winged helix DNA-binding domain"/>
    <property type="match status" value="1"/>
</dbReference>
<dbReference type="eggNOG" id="COG1737">
    <property type="taxonomic scope" value="Bacteria"/>
</dbReference>
<evidence type="ECO:0000256" key="2">
    <source>
        <dbReference type="ARBA" id="ARBA00023125"/>
    </source>
</evidence>
<dbReference type="GeneID" id="90983219"/>
<dbReference type="InterPro" id="IPR009057">
    <property type="entry name" value="Homeodomain-like_sf"/>
</dbReference>
<dbReference type="InterPro" id="IPR000281">
    <property type="entry name" value="HTH_RpiR"/>
</dbReference>
<evidence type="ECO:0000256" key="1">
    <source>
        <dbReference type="ARBA" id="ARBA00023015"/>
    </source>
</evidence>